<dbReference type="PANTHER" id="PTHR35040:SF7">
    <property type="entry name" value="FIBRONECTIN TYPE-III DOMAIN-CONTAINING PROTEIN-RELATED"/>
    <property type="match status" value="1"/>
</dbReference>
<dbReference type="PANTHER" id="PTHR35040">
    <property type="match status" value="1"/>
</dbReference>
<gene>
    <name evidence="4" type="ORF">CSOJ01_10621</name>
</gene>
<evidence type="ECO:0000256" key="2">
    <source>
        <dbReference type="SAM" id="SignalP"/>
    </source>
</evidence>
<dbReference type="SUPFAM" id="SSF49265">
    <property type="entry name" value="Fibronectin type III"/>
    <property type="match status" value="1"/>
</dbReference>
<protein>
    <recommendedName>
        <fullName evidence="3">Fibronectin type-III domain-containing protein</fullName>
    </recommendedName>
</protein>
<evidence type="ECO:0000256" key="1">
    <source>
        <dbReference type="SAM" id="MobiDB-lite"/>
    </source>
</evidence>
<dbReference type="InterPro" id="IPR021986">
    <property type="entry name" value="Spherulin4"/>
</dbReference>
<keyword evidence="5" id="KW-1185">Reference proteome</keyword>
<accession>A0A8H6MP02</accession>
<dbReference type="Proteomes" id="UP000652219">
    <property type="component" value="Unassembled WGS sequence"/>
</dbReference>
<dbReference type="InterPro" id="IPR003961">
    <property type="entry name" value="FN3_dom"/>
</dbReference>
<feature type="domain" description="Fibronectin type-III" evidence="3">
    <location>
        <begin position="230"/>
        <end position="322"/>
    </location>
</feature>
<dbReference type="PROSITE" id="PS50853">
    <property type="entry name" value="FN3"/>
    <property type="match status" value="1"/>
</dbReference>
<feature type="region of interest" description="Disordered" evidence="1">
    <location>
        <begin position="62"/>
        <end position="81"/>
    </location>
</feature>
<dbReference type="AlphaFoldDB" id="A0A8H6MP02"/>
<dbReference type="EMBL" id="WIGN01000226">
    <property type="protein sequence ID" value="KAF6803837.1"/>
    <property type="molecule type" value="Genomic_DNA"/>
</dbReference>
<sequence length="567" mass="60837">MHPFRLWLLLFSLISSTRGYPQRITTPAFGAHAIFERDLGSDFAQVLDTFLSEPTCSASFQDGMSLGDPSSDTPPNSNNGGQQLAIASYINPLADPDAWPRLIGYPTEKLSILVASVVNGPDVASDHNWASVIEEASFRVETVIGYVAKDLRKIWHIIYNVPESEVGRVAKLARERGAGLLEIPNDIMPNPYDNLPGESCMKAQMDAVEGGKPLNEDPDPFPTSGGVAATPQGLGAGSTDFSSTHLTWDASSFAIGYEIFIGESPSLIGCGSVVASVPAYMTVIVLGNLSPGTSYTFHVAAIGAGGIRSALSSKVIVQTMALPDGMTVIDHKSTPSTTSTVVQANILVPYAFVRVYIWDSIECDWETNPGWPVNFASANYVCTHYMVEGETLYKYNGKPSLPFTNAPWSWESIGSVPITTNSYRTTWTLPIGLSTTDTSKFLIQTQGYAPAEVVSKPDPSKYDCSGSSMCSSSGQILKYCDQAVNSLVRDDTLTYGTFGDRNSGNCKGAGAQACGVFLKGDGYDCEISGNNMWFAYQNIREIGGCKKCGSYDLGNGCKVVIDYVTGC</sequence>
<organism evidence="4 5">
    <name type="scientific">Colletotrichum sojae</name>
    <dbReference type="NCBI Taxonomy" id="2175907"/>
    <lineage>
        <taxon>Eukaryota</taxon>
        <taxon>Fungi</taxon>
        <taxon>Dikarya</taxon>
        <taxon>Ascomycota</taxon>
        <taxon>Pezizomycotina</taxon>
        <taxon>Sordariomycetes</taxon>
        <taxon>Hypocreomycetidae</taxon>
        <taxon>Glomerellales</taxon>
        <taxon>Glomerellaceae</taxon>
        <taxon>Colletotrichum</taxon>
        <taxon>Colletotrichum orchidearum species complex</taxon>
    </lineage>
</organism>
<comment type="caution">
    <text evidence="4">The sequence shown here is derived from an EMBL/GenBank/DDBJ whole genome shotgun (WGS) entry which is preliminary data.</text>
</comment>
<dbReference type="CDD" id="cd00063">
    <property type="entry name" value="FN3"/>
    <property type="match status" value="1"/>
</dbReference>
<name>A0A8H6MP02_9PEZI</name>
<feature type="chain" id="PRO_5034455685" description="Fibronectin type-III domain-containing protein" evidence="2">
    <location>
        <begin position="20"/>
        <end position="567"/>
    </location>
</feature>
<evidence type="ECO:0000259" key="3">
    <source>
        <dbReference type="PROSITE" id="PS50853"/>
    </source>
</evidence>
<proteinExistence type="predicted"/>
<dbReference type="Gene3D" id="2.60.40.10">
    <property type="entry name" value="Immunoglobulins"/>
    <property type="match status" value="1"/>
</dbReference>
<reference evidence="4 5" key="1">
    <citation type="journal article" date="2020" name="Phytopathology">
        <title>Genome Sequence Resources of Colletotrichum truncatum, C. plurivorum, C. musicola, and C. sojae: Four Species Pathogenic to Soybean (Glycine max).</title>
        <authorList>
            <person name="Rogerio F."/>
            <person name="Boufleur T.R."/>
            <person name="Ciampi-Guillardi M."/>
            <person name="Sukno S.A."/>
            <person name="Thon M.R."/>
            <person name="Massola Junior N.S."/>
            <person name="Baroncelli R."/>
        </authorList>
    </citation>
    <scope>NUCLEOTIDE SEQUENCE [LARGE SCALE GENOMIC DNA]</scope>
    <source>
        <strain evidence="4 5">LFN0009</strain>
    </source>
</reference>
<dbReference type="SMART" id="SM00060">
    <property type="entry name" value="FN3"/>
    <property type="match status" value="1"/>
</dbReference>
<dbReference type="InterPro" id="IPR036116">
    <property type="entry name" value="FN3_sf"/>
</dbReference>
<dbReference type="InterPro" id="IPR029167">
    <property type="entry name" value="Mug117"/>
</dbReference>
<dbReference type="Pfam" id="PF15474">
    <property type="entry name" value="MU117"/>
    <property type="match status" value="1"/>
</dbReference>
<keyword evidence="2" id="KW-0732">Signal</keyword>
<dbReference type="InterPro" id="IPR013783">
    <property type="entry name" value="Ig-like_fold"/>
</dbReference>
<feature type="signal peptide" evidence="2">
    <location>
        <begin position="1"/>
        <end position="19"/>
    </location>
</feature>
<evidence type="ECO:0000313" key="5">
    <source>
        <dbReference type="Proteomes" id="UP000652219"/>
    </source>
</evidence>
<evidence type="ECO:0000313" key="4">
    <source>
        <dbReference type="EMBL" id="KAF6803837.1"/>
    </source>
</evidence>